<dbReference type="Proteomes" id="UP000234585">
    <property type="component" value="Unassembled WGS sequence"/>
</dbReference>
<evidence type="ECO:0000313" key="9">
    <source>
        <dbReference type="EMBL" id="PLB39138.1"/>
    </source>
</evidence>
<dbReference type="Pfam" id="PF05199">
    <property type="entry name" value="GMC_oxred_C"/>
    <property type="match status" value="1"/>
</dbReference>
<evidence type="ECO:0000256" key="1">
    <source>
        <dbReference type="ARBA" id="ARBA00001974"/>
    </source>
</evidence>
<proteinExistence type="inferred from homology"/>
<reference evidence="9 10" key="1">
    <citation type="submission" date="2017-12" db="EMBL/GenBank/DDBJ databases">
        <authorList>
            <consortium name="DOE Joint Genome Institute"/>
            <person name="Haridas S."/>
            <person name="Kjaerbolling I."/>
            <person name="Vesth T.C."/>
            <person name="Frisvad J.C."/>
            <person name="Nybo J.L."/>
            <person name="Theobald S."/>
            <person name="Kuo A."/>
            <person name="Bowyer P."/>
            <person name="Matsuda Y."/>
            <person name="Mondo S."/>
            <person name="Lyhne E.K."/>
            <person name="Kogle M.E."/>
            <person name="Clum A."/>
            <person name="Lipzen A."/>
            <person name="Salamov A."/>
            <person name="Ngan C.Y."/>
            <person name="Daum C."/>
            <person name="Chiniquy J."/>
            <person name="Barry K."/>
            <person name="LaButti K."/>
            <person name="Simmons B.A."/>
            <person name="Magnuson J.K."/>
            <person name="Mortensen U.H."/>
            <person name="Larsen T.O."/>
            <person name="Grigoriev I.V."/>
            <person name="Baker S.E."/>
            <person name="Andersen M.R."/>
            <person name="Nordberg H.P."/>
            <person name="Cantor M.N."/>
            <person name="Hua S.X."/>
        </authorList>
    </citation>
    <scope>NUCLEOTIDE SEQUENCE [LARGE SCALE GENOMIC DNA]</scope>
    <source>
        <strain evidence="9 10">CBS 102.13</strain>
    </source>
</reference>
<keyword evidence="3" id="KW-0285">Flavoprotein</keyword>
<dbReference type="PROSITE" id="PS51257">
    <property type="entry name" value="PROKAR_LIPOPROTEIN"/>
    <property type="match status" value="1"/>
</dbReference>
<dbReference type="PROSITE" id="PS00624">
    <property type="entry name" value="GMC_OXRED_2"/>
    <property type="match status" value="1"/>
</dbReference>
<dbReference type="Gene3D" id="3.30.560.10">
    <property type="entry name" value="Glucose Oxidase, domain 3"/>
    <property type="match status" value="1"/>
</dbReference>
<dbReference type="OrthoDB" id="269227at2759"/>
<evidence type="ECO:0000256" key="4">
    <source>
        <dbReference type="ARBA" id="ARBA00022827"/>
    </source>
</evidence>
<evidence type="ECO:0000313" key="10">
    <source>
        <dbReference type="Proteomes" id="UP000234585"/>
    </source>
</evidence>
<evidence type="ECO:0000256" key="5">
    <source>
        <dbReference type="PIRSR" id="PIRSR000137-1"/>
    </source>
</evidence>
<feature type="region of interest" description="Disordered" evidence="7">
    <location>
        <begin position="149"/>
        <end position="175"/>
    </location>
</feature>
<evidence type="ECO:0000259" key="8">
    <source>
        <dbReference type="PROSITE" id="PS00624"/>
    </source>
</evidence>
<protein>
    <submittedName>
        <fullName evidence="9">Glucose-methanol-choline oxidoreductase</fullName>
    </submittedName>
</protein>
<dbReference type="PANTHER" id="PTHR11552:SF147">
    <property type="entry name" value="CHOLINE DEHYDROGENASE, MITOCHONDRIAL"/>
    <property type="match status" value="1"/>
</dbReference>
<dbReference type="InterPro" id="IPR007867">
    <property type="entry name" value="GMC_OxRtase_C"/>
</dbReference>
<organism evidence="9 10">
    <name type="scientific">Aspergillus candidus</name>
    <dbReference type="NCBI Taxonomy" id="41067"/>
    <lineage>
        <taxon>Eukaryota</taxon>
        <taxon>Fungi</taxon>
        <taxon>Dikarya</taxon>
        <taxon>Ascomycota</taxon>
        <taxon>Pezizomycotina</taxon>
        <taxon>Eurotiomycetes</taxon>
        <taxon>Eurotiomycetidae</taxon>
        <taxon>Eurotiales</taxon>
        <taxon>Aspergillaceae</taxon>
        <taxon>Aspergillus</taxon>
        <taxon>Aspergillus subgen. Circumdati</taxon>
    </lineage>
</organism>
<dbReference type="PANTHER" id="PTHR11552">
    <property type="entry name" value="GLUCOSE-METHANOL-CHOLINE GMC OXIDOREDUCTASE"/>
    <property type="match status" value="1"/>
</dbReference>
<feature type="binding site" evidence="6">
    <location>
        <begin position="26"/>
        <end position="27"/>
    </location>
    <ligand>
        <name>FAD</name>
        <dbReference type="ChEBI" id="CHEBI:57692"/>
    </ligand>
</feature>
<keyword evidence="10" id="KW-1185">Reference proteome</keyword>
<evidence type="ECO:0000256" key="2">
    <source>
        <dbReference type="ARBA" id="ARBA00010790"/>
    </source>
</evidence>
<sequence>MHSGKQVDPGAIDGRMFDFIVCGGGTSGCVIAARLARIPNISVLLVESGRDSGLAPEVLIPGHYVKQLQEDKAGLWELETVPQRHLNNRRLLFLRGKQLGGSSAVNYMALARGPAADYDEWAKLTGDAGWKWDNVLPLMKDLEDFDPKLPPGASDFAQPKASVHGSSGQENPRRSPLKVGFGKELVPGVNTFFQACVEVGMPMCLDNNSGNPVGVGLAQFNVRRGERSYAANAFLDHSARARFRNLTVLTDTECDRVCSDGRIATGVDLYHKATEKTVHVRCRKEVVLCSGTFGSPKILMLSGIGPLDVLQKHGIPVVIDSPGCGRNMLDHSIITCEYKVDDSIPAHNQIFLDPGLYDQAKSQYADSRTGPLATYGSSGSVSFPRIQRLFESKEFSDLDSHTQEFLLEPTRPSAEIWLGSGPSVYATDDPSKSYITHEMLIQNNLSKGTVTIRSRDPRDPPLVDPNFLAHPFDRRIAIETVRAALKVASTEAYRGTIETLVHGPKIDIGVTDPDTIRDEDLLQFIQDNLDQGYHSMATCKMGKRGDPTAVVEDGFCVKGMQNLRVADLSVCPILTCNHTQINAYLIGLRCAQELEKQYKEIPKRTGKL</sequence>
<dbReference type="InterPro" id="IPR012132">
    <property type="entry name" value="GMC_OxRdtase"/>
</dbReference>
<dbReference type="GeneID" id="36524387"/>
<dbReference type="PIRSF" id="PIRSF000137">
    <property type="entry name" value="Alcohol_oxidase"/>
    <property type="match status" value="1"/>
</dbReference>
<evidence type="ECO:0000256" key="3">
    <source>
        <dbReference type="ARBA" id="ARBA00022630"/>
    </source>
</evidence>
<dbReference type="EMBL" id="KZ559131">
    <property type="protein sequence ID" value="PLB39138.1"/>
    <property type="molecule type" value="Genomic_DNA"/>
</dbReference>
<dbReference type="InterPro" id="IPR036188">
    <property type="entry name" value="FAD/NAD-bd_sf"/>
</dbReference>
<feature type="active site" description="Proton donor" evidence="5">
    <location>
        <position position="534"/>
    </location>
</feature>
<feature type="active site" description="Proton acceptor" evidence="5">
    <location>
        <position position="578"/>
    </location>
</feature>
<dbReference type="GO" id="GO:0016614">
    <property type="term" value="F:oxidoreductase activity, acting on CH-OH group of donors"/>
    <property type="evidence" value="ECO:0007669"/>
    <property type="project" value="InterPro"/>
</dbReference>
<gene>
    <name evidence="9" type="ORF">BDW47DRAFT_131021</name>
</gene>
<dbReference type="Pfam" id="PF00732">
    <property type="entry name" value="GMC_oxred_N"/>
    <property type="match status" value="1"/>
</dbReference>
<comment type="similarity">
    <text evidence="2">Belongs to the GMC oxidoreductase family.</text>
</comment>
<dbReference type="GO" id="GO:0050660">
    <property type="term" value="F:flavin adenine dinucleotide binding"/>
    <property type="evidence" value="ECO:0007669"/>
    <property type="project" value="InterPro"/>
</dbReference>
<evidence type="ECO:0000256" key="6">
    <source>
        <dbReference type="PIRSR" id="PIRSR000137-2"/>
    </source>
</evidence>
<evidence type="ECO:0000256" key="7">
    <source>
        <dbReference type="SAM" id="MobiDB-lite"/>
    </source>
</evidence>
<dbReference type="Gene3D" id="3.50.50.60">
    <property type="entry name" value="FAD/NAD(P)-binding domain"/>
    <property type="match status" value="1"/>
</dbReference>
<dbReference type="SUPFAM" id="SSF54373">
    <property type="entry name" value="FAD-linked reductases, C-terminal domain"/>
    <property type="match status" value="1"/>
</dbReference>
<dbReference type="InterPro" id="IPR000172">
    <property type="entry name" value="GMC_OxRdtase_N"/>
</dbReference>
<dbReference type="RefSeq" id="XP_024673150.1">
    <property type="nucleotide sequence ID" value="XM_024817227.1"/>
</dbReference>
<name>A0A2I2FES5_ASPCN</name>
<comment type="cofactor">
    <cofactor evidence="1 6">
        <name>FAD</name>
        <dbReference type="ChEBI" id="CHEBI:57692"/>
    </cofactor>
</comment>
<dbReference type="SUPFAM" id="SSF51905">
    <property type="entry name" value="FAD/NAD(P)-binding domain"/>
    <property type="match status" value="1"/>
</dbReference>
<dbReference type="STRING" id="41067.A0A2I2FES5"/>
<dbReference type="AlphaFoldDB" id="A0A2I2FES5"/>
<feature type="domain" description="Glucose-methanol-choline oxidoreductase N-terminal" evidence="8">
    <location>
        <begin position="291"/>
        <end position="305"/>
    </location>
</feature>
<accession>A0A2I2FES5</accession>
<keyword evidence="4 6" id="KW-0274">FAD</keyword>